<evidence type="ECO:0000256" key="1">
    <source>
        <dbReference type="SAM" id="Phobius"/>
    </source>
</evidence>
<dbReference type="AlphaFoldDB" id="A0A6A4HBM8"/>
<dbReference type="OrthoDB" id="3062174at2759"/>
<gene>
    <name evidence="3" type="ORF">BT96DRAFT_998297</name>
</gene>
<keyword evidence="1" id="KW-0812">Transmembrane</keyword>
<accession>A0A6A4HBM8</accession>
<dbReference type="EMBL" id="ML769545">
    <property type="protein sequence ID" value="KAE9394694.1"/>
    <property type="molecule type" value="Genomic_DNA"/>
</dbReference>
<keyword evidence="1" id="KW-1133">Transmembrane helix</keyword>
<dbReference type="Proteomes" id="UP000799118">
    <property type="component" value="Unassembled WGS sequence"/>
</dbReference>
<evidence type="ECO:0000256" key="2">
    <source>
        <dbReference type="SAM" id="SignalP"/>
    </source>
</evidence>
<feature type="signal peptide" evidence="2">
    <location>
        <begin position="1"/>
        <end position="22"/>
    </location>
</feature>
<name>A0A6A4HBM8_9AGAR</name>
<evidence type="ECO:0000313" key="4">
    <source>
        <dbReference type="Proteomes" id="UP000799118"/>
    </source>
</evidence>
<reference evidence="3" key="1">
    <citation type="journal article" date="2019" name="Environ. Microbiol.">
        <title>Fungal ecological strategies reflected in gene transcription - a case study of two litter decomposers.</title>
        <authorList>
            <person name="Barbi F."/>
            <person name="Kohler A."/>
            <person name="Barry K."/>
            <person name="Baskaran P."/>
            <person name="Daum C."/>
            <person name="Fauchery L."/>
            <person name="Ihrmark K."/>
            <person name="Kuo A."/>
            <person name="LaButti K."/>
            <person name="Lipzen A."/>
            <person name="Morin E."/>
            <person name="Grigoriev I.V."/>
            <person name="Henrissat B."/>
            <person name="Lindahl B."/>
            <person name="Martin F."/>
        </authorList>
    </citation>
    <scope>NUCLEOTIDE SEQUENCE</scope>
    <source>
        <strain evidence="3">JB14</strain>
    </source>
</reference>
<organism evidence="3 4">
    <name type="scientific">Gymnopus androsaceus JB14</name>
    <dbReference type="NCBI Taxonomy" id="1447944"/>
    <lineage>
        <taxon>Eukaryota</taxon>
        <taxon>Fungi</taxon>
        <taxon>Dikarya</taxon>
        <taxon>Basidiomycota</taxon>
        <taxon>Agaricomycotina</taxon>
        <taxon>Agaricomycetes</taxon>
        <taxon>Agaricomycetidae</taxon>
        <taxon>Agaricales</taxon>
        <taxon>Marasmiineae</taxon>
        <taxon>Omphalotaceae</taxon>
        <taxon>Gymnopus</taxon>
    </lineage>
</organism>
<keyword evidence="4" id="KW-1185">Reference proteome</keyword>
<evidence type="ECO:0000313" key="3">
    <source>
        <dbReference type="EMBL" id="KAE9394694.1"/>
    </source>
</evidence>
<keyword evidence="1" id="KW-0472">Membrane</keyword>
<feature type="chain" id="PRO_5025667595" description="Extracellular membrane protein CFEM domain-containing protein" evidence="2">
    <location>
        <begin position="23"/>
        <end position="259"/>
    </location>
</feature>
<sequence length="259" mass="28467">MVPGRFLFFAFVSLLIQVRVNAAEEYDYSLLNNAQGKTPCEMKSNIESCTGTLKARNVPSPTNCTCTNVYFNVWSACLLSNGTAESTVLSSNWTATCEQQGLNLVDDSYSPSNSLDLPSWAFMMMPSNQTFNVVQALNVAIGNSGDKWSKVQVIVPIVVGIVVTAAFIIGILIWRSKKSGSASILTRMQVVIARVFRDGFGTSRIRAGRRDQEWVIDRPPAAELEMLSNATPIPKHLHGDPDQDTFGYPLLPQALIWIS</sequence>
<evidence type="ECO:0008006" key="5">
    <source>
        <dbReference type="Google" id="ProtNLM"/>
    </source>
</evidence>
<proteinExistence type="predicted"/>
<keyword evidence="2" id="KW-0732">Signal</keyword>
<protein>
    <recommendedName>
        <fullName evidence="5">Extracellular membrane protein CFEM domain-containing protein</fullName>
    </recommendedName>
</protein>
<feature type="transmembrane region" description="Helical" evidence="1">
    <location>
        <begin position="153"/>
        <end position="174"/>
    </location>
</feature>